<keyword evidence="2" id="KW-1185">Reference proteome</keyword>
<evidence type="ECO:0000313" key="1">
    <source>
        <dbReference type="EMBL" id="MCZ8514306.1"/>
    </source>
</evidence>
<accession>A0ABT4QBS2</accession>
<dbReference type="Gene3D" id="3.40.50.720">
    <property type="entry name" value="NAD(P)-binding Rossmann-like Domain"/>
    <property type="match status" value="1"/>
</dbReference>
<gene>
    <name evidence="1" type="ORF">O9H85_18105</name>
</gene>
<sequence length="511" mass="56620">MSQEEEVLAVGSGSILLSLAESCFESGLSKFTVFVTNSQPTDTAKLTKLWEHALHNDPGALLNILTTTDDEDPNWRTIVRPYSFIFYVSQHGDLEELQKLQNACIEERKQMLPALALRGKGMAGPLLHPDGYGRFESAWRRIHSSVFPEERDQQLLSAAAADVLSNLIVYEWHKTVAGEKEPECKNQCFILDPVTLTGNWHPLLAHPLVSGYETACPVENIEQSLERSHEPMDPEEWFSCFNRLTSPVTGVFHVWEEADLIQLPLAQCLVQPVDLLSEGPAHLLPAIVRSGLTHEEARLESGLAGLEAYAARMKQMLFSGLPSYQREGIGIGAGCTIAEAVGRGLRSCLTKELDKRMLPNELVVTRIVCTHIEDIRCRYYLRALSIIEGEPIIAVGEPLLGFPVVWVYSGSSWYGSVDLSLTHALRQSLQKALNKTARVASSSAAVKDHEAQDITIPNSDPMIYAPLVLSAIQTLKQHQKRLELFDMRSGSLLGKGTFLIYGVLLGEEEIP</sequence>
<dbReference type="EMBL" id="JAQAGZ010000011">
    <property type="protein sequence ID" value="MCZ8514306.1"/>
    <property type="molecule type" value="Genomic_DNA"/>
</dbReference>
<name>A0ABT4QBS2_9BACL</name>
<proteinExistence type="predicted"/>
<organism evidence="1 2">
    <name type="scientific">Paenibacillus gyeongsangnamensis</name>
    <dbReference type="NCBI Taxonomy" id="3388067"/>
    <lineage>
        <taxon>Bacteria</taxon>
        <taxon>Bacillati</taxon>
        <taxon>Bacillota</taxon>
        <taxon>Bacilli</taxon>
        <taxon>Bacillales</taxon>
        <taxon>Paenibacillaceae</taxon>
        <taxon>Paenibacillus</taxon>
    </lineage>
</organism>
<evidence type="ECO:0000313" key="2">
    <source>
        <dbReference type="Proteomes" id="UP001527882"/>
    </source>
</evidence>
<comment type="caution">
    <text evidence="1">The sequence shown here is derived from an EMBL/GenBank/DDBJ whole genome shotgun (WGS) entry which is preliminary data.</text>
</comment>
<dbReference type="Proteomes" id="UP001527882">
    <property type="component" value="Unassembled WGS sequence"/>
</dbReference>
<reference evidence="1 2" key="1">
    <citation type="submission" date="2022-12" db="EMBL/GenBank/DDBJ databases">
        <title>Draft genome sequence of Paenibacillus sp. dW9.</title>
        <authorList>
            <person name="Choi E.-W."/>
            <person name="Kim D.-U."/>
        </authorList>
    </citation>
    <scope>NUCLEOTIDE SEQUENCE [LARGE SCALE GENOMIC DNA]</scope>
    <source>
        <strain evidence="2">dW9</strain>
    </source>
</reference>
<dbReference type="RefSeq" id="WP_269882825.1">
    <property type="nucleotide sequence ID" value="NZ_JAQAGZ010000011.1"/>
</dbReference>
<protein>
    <recommendedName>
        <fullName evidence="3">Thiazole-containing bacteriocin maturation protein</fullName>
    </recommendedName>
</protein>
<evidence type="ECO:0008006" key="3">
    <source>
        <dbReference type="Google" id="ProtNLM"/>
    </source>
</evidence>